<proteinExistence type="predicted"/>
<dbReference type="InterPro" id="IPR045584">
    <property type="entry name" value="Pilin-like"/>
</dbReference>
<dbReference type="KEGG" id="pmaw:MACH26_36420"/>
<evidence type="ECO:0000313" key="2">
    <source>
        <dbReference type="EMBL" id="BDX08121.1"/>
    </source>
</evidence>
<accession>A0AA48HKI8</accession>
<keyword evidence="3" id="KW-1185">Reference proteome</keyword>
<dbReference type="RefSeq" id="WP_338294203.1">
    <property type="nucleotide sequence ID" value="NZ_AP027272.1"/>
</dbReference>
<keyword evidence="1" id="KW-1133">Transmembrane helix</keyword>
<evidence type="ECO:0000313" key="3">
    <source>
        <dbReference type="Proteomes" id="UP001333710"/>
    </source>
</evidence>
<dbReference type="EMBL" id="AP027272">
    <property type="protein sequence ID" value="BDX08121.1"/>
    <property type="molecule type" value="Genomic_DNA"/>
</dbReference>
<dbReference type="InterPro" id="IPR012902">
    <property type="entry name" value="N_methyl_site"/>
</dbReference>
<name>A0AA48HKI8_9ALTE</name>
<reference evidence="2" key="1">
    <citation type="submission" date="2023-01" db="EMBL/GenBank/DDBJ databases">
        <title>Complete genome sequence of Planctobacterium marinum strain Dej080120_11.</title>
        <authorList>
            <person name="Ueki S."/>
            <person name="Maruyama F."/>
        </authorList>
    </citation>
    <scope>NUCLEOTIDE SEQUENCE</scope>
    <source>
        <strain evidence="2">Dej080120_11</strain>
    </source>
</reference>
<dbReference type="PROSITE" id="PS00409">
    <property type="entry name" value="PROKAR_NTER_METHYL"/>
    <property type="match status" value="1"/>
</dbReference>
<feature type="transmembrane region" description="Helical" evidence="1">
    <location>
        <begin position="21"/>
        <end position="43"/>
    </location>
</feature>
<sequence length="323" mass="36522">MNELNNARPQAYISKRHSGFTLVEMVAVIVILGIVSLGVTNFIGNSTQMYVDTAERDDILSRSRYTVERLNRAIRYALPNSIRVAANQPPGQDVNAHCMEYFPIEWSTFYLSIATGADDPITTIEGPDMVSALNSANSGYDDTDEQDHYVVIYPTDPDQVYVSEAELTDDDGRIVRVQDVRDSSRDGLKEVEFQDEISFDEESTVERFYIVSDPISYCLVLESGSYNLYMLTDYGILEDQVADIDVLEITHGASKVLMAEDLTNDISEITNGQLNNNRPFDEAPFRVEDSRLQRNSIVHTLLMFERNDEVVVFNNEIHMQNSP</sequence>
<gene>
    <name evidence="2" type="primary">mshO</name>
    <name evidence="2" type="ORF">MACH26_36420</name>
</gene>
<evidence type="ECO:0000256" key="1">
    <source>
        <dbReference type="SAM" id="Phobius"/>
    </source>
</evidence>
<dbReference type="NCBIfam" id="TIGR02532">
    <property type="entry name" value="IV_pilin_GFxxxE"/>
    <property type="match status" value="1"/>
</dbReference>
<dbReference type="Proteomes" id="UP001333710">
    <property type="component" value="Chromosome"/>
</dbReference>
<keyword evidence="1" id="KW-0472">Membrane</keyword>
<organism evidence="2 3">
    <name type="scientific">Planctobacterium marinum</name>
    <dbReference type="NCBI Taxonomy" id="1631968"/>
    <lineage>
        <taxon>Bacteria</taxon>
        <taxon>Pseudomonadati</taxon>
        <taxon>Pseudomonadota</taxon>
        <taxon>Gammaproteobacteria</taxon>
        <taxon>Alteromonadales</taxon>
        <taxon>Alteromonadaceae</taxon>
        <taxon>Planctobacterium</taxon>
    </lineage>
</organism>
<dbReference type="AlphaFoldDB" id="A0AA48HKI8"/>
<keyword evidence="1" id="KW-0812">Transmembrane</keyword>
<dbReference type="Pfam" id="PF07963">
    <property type="entry name" value="N_methyl"/>
    <property type="match status" value="1"/>
</dbReference>
<dbReference type="SUPFAM" id="SSF54523">
    <property type="entry name" value="Pili subunits"/>
    <property type="match status" value="1"/>
</dbReference>
<protein>
    <submittedName>
        <fullName evidence="2">MSHA biogenesis protein MshO</fullName>
    </submittedName>
</protein>